<name>A0A9X2DA84_9ACTN</name>
<dbReference type="RefSeq" id="WP_250056487.1">
    <property type="nucleotide sequence ID" value="NZ_JAMJPH010000029.1"/>
</dbReference>
<dbReference type="GO" id="GO:1990281">
    <property type="term" value="C:efflux pump complex"/>
    <property type="evidence" value="ECO:0007669"/>
    <property type="project" value="TreeGrafter"/>
</dbReference>
<feature type="compositionally biased region" description="Low complexity" evidence="1">
    <location>
        <begin position="356"/>
        <end position="381"/>
    </location>
</feature>
<dbReference type="PANTHER" id="PTHR30469">
    <property type="entry name" value="MULTIDRUG RESISTANCE PROTEIN MDTA"/>
    <property type="match status" value="1"/>
</dbReference>
<feature type="domain" description="Multidrug resistance protein MdtA-like barrel-sandwich hybrid" evidence="2">
    <location>
        <begin position="73"/>
        <end position="183"/>
    </location>
</feature>
<dbReference type="Pfam" id="PF25917">
    <property type="entry name" value="BSH_RND"/>
    <property type="match status" value="1"/>
</dbReference>
<dbReference type="Gene3D" id="2.40.50.100">
    <property type="match status" value="1"/>
</dbReference>
<dbReference type="InterPro" id="IPR058625">
    <property type="entry name" value="MdtA-like_BSH"/>
</dbReference>
<evidence type="ECO:0000259" key="2">
    <source>
        <dbReference type="Pfam" id="PF25917"/>
    </source>
</evidence>
<dbReference type="InterPro" id="IPR058637">
    <property type="entry name" value="YknX-like_C"/>
</dbReference>
<dbReference type="EMBL" id="JAMOIL010000030">
    <property type="protein sequence ID" value="MCM0622211.1"/>
    <property type="molecule type" value="Genomic_DNA"/>
</dbReference>
<reference evidence="4" key="1">
    <citation type="submission" date="2022-05" db="EMBL/GenBank/DDBJ databases">
        <authorList>
            <person name="Tuo L."/>
        </authorList>
    </citation>
    <scope>NUCLEOTIDE SEQUENCE</scope>
    <source>
        <strain evidence="4">BSK12Z-4</strain>
    </source>
</reference>
<protein>
    <submittedName>
        <fullName evidence="4">Biotin/lipoyl-binding protein</fullName>
    </submittedName>
</protein>
<proteinExistence type="predicted"/>
<feature type="region of interest" description="Disordered" evidence="1">
    <location>
        <begin position="178"/>
        <end position="201"/>
    </location>
</feature>
<dbReference type="GO" id="GO:0015562">
    <property type="term" value="F:efflux transmembrane transporter activity"/>
    <property type="evidence" value="ECO:0007669"/>
    <property type="project" value="TreeGrafter"/>
</dbReference>
<evidence type="ECO:0000259" key="3">
    <source>
        <dbReference type="Pfam" id="PF25989"/>
    </source>
</evidence>
<dbReference type="Gene3D" id="2.40.30.170">
    <property type="match status" value="1"/>
</dbReference>
<dbReference type="SUPFAM" id="SSF111369">
    <property type="entry name" value="HlyD-like secretion proteins"/>
    <property type="match status" value="1"/>
</dbReference>
<keyword evidence="5" id="KW-1185">Reference proteome</keyword>
<sequence length="388" mass="38824">MRLRLPRRPKILVAAGVVLLLVVAGGVGAWLLTRDTEAAATTSTATVSTQTISETVSSDGTVAAARSRSLSFSVSGTVTKVTVDAGDTVKKGQVLAVVDDDSLVAARKAAQAQLTAAQAQLSEDVDADADDIQLASDRATVVTARASLADARTAVSEAVLRATISGTVTSVGISKGDVVGSSSSSGGTDASGSSSSSSSGGTIDLVSTGRFVVDGTVAATDADSVTTGLQVEITVSGVDDTVYGTVSEIGLVAETDDSGAAVFPVTVQVTGTRDDVYAGTSATMEIIVSQRTDVLTVDSTALTTEGDATYVTVLVDGVEEQREVTVGETYGRSTEITDGLSEGDEVVVQGFTAPTGSGDDSGQQGQMPDMSGGGMPDMSGGQMPGGQG</sequence>
<dbReference type="Proteomes" id="UP001139485">
    <property type="component" value="Unassembled WGS sequence"/>
</dbReference>
<evidence type="ECO:0000256" key="1">
    <source>
        <dbReference type="SAM" id="MobiDB-lite"/>
    </source>
</evidence>
<dbReference type="AlphaFoldDB" id="A0A9X2DA84"/>
<evidence type="ECO:0000313" key="5">
    <source>
        <dbReference type="Proteomes" id="UP001139485"/>
    </source>
</evidence>
<feature type="domain" description="YknX-like C-terminal permuted SH3-like" evidence="3">
    <location>
        <begin position="294"/>
        <end position="350"/>
    </location>
</feature>
<evidence type="ECO:0000313" key="4">
    <source>
        <dbReference type="EMBL" id="MCM0622211.1"/>
    </source>
</evidence>
<organism evidence="4 5">
    <name type="scientific">Nocardioides bruguierae</name>
    <dbReference type="NCBI Taxonomy" id="2945102"/>
    <lineage>
        <taxon>Bacteria</taxon>
        <taxon>Bacillati</taxon>
        <taxon>Actinomycetota</taxon>
        <taxon>Actinomycetes</taxon>
        <taxon>Propionibacteriales</taxon>
        <taxon>Nocardioidaceae</taxon>
        <taxon>Nocardioides</taxon>
    </lineage>
</organism>
<dbReference type="PANTHER" id="PTHR30469:SF33">
    <property type="entry name" value="SLR1207 PROTEIN"/>
    <property type="match status" value="1"/>
</dbReference>
<feature type="region of interest" description="Disordered" evidence="1">
    <location>
        <begin position="350"/>
        <end position="388"/>
    </location>
</feature>
<dbReference type="Gene3D" id="2.40.420.20">
    <property type="match status" value="1"/>
</dbReference>
<accession>A0A9X2DA84</accession>
<dbReference type="Pfam" id="PF25989">
    <property type="entry name" value="YknX_C"/>
    <property type="match status" value="1"/>
</dbReference>
<gene>
    <name evidence="4" type="ORF">M8330_18110</name>
</gene>
<comment type="caution">
    <text evidence="4">The sequence shown here is derived from an EMBL/GenBank/DDBJ whole genome shotgun (WGS) entry which is preliminary data.</text>
</comment>